<proteinExistence type="predicted"/>
<evidence type="ECO:0000313" key="1">
    <source>
        <dbReference type="EMBL" id="OJJ42689.1"/>
    </source>
</evidence>
<dbReference type="Pfam" id="PF11905">
    <property type="entry name" value="DUF3425"/>
    <property type="match status" value="1"/>
</dbReference>
<dbReference type="PANTHER" id="PTHR38116">
    <property type="entry name" value="CHROMOSOME 7, WHOLE GENOME SHOTGUN SEQUENCE"/>
    <property type="match status" value="1"/>
</dbReference>
<dbReference type="Proteomes" id="UP000184188">
    <property type="component" value="Unassembled WGS sequence"/>
</dbReference>
<accession>A0A1L9S690</accession>
<name>A0A1L9S690_9EURO</name>
<dbReference type="OrthoDB" id="2245989at2759"/>
<dbReference type="AlphaFoldDB" id="A0A1L9S690"/>
<sequence length="179" mass="20501">MQSYALGTPTADHLLTLTKLNVYRALVSNTATLGIPLSQMWDDEALSPFTHVFPLPPMAKPQDGKSLPLALQPTVLQRTTPHHPWIDFFPLPRMRDNLIRALSLYDEDALCVDILGFWEPGSRHNALLVWGDPADPRSWEVSESFLRNWRWVLHGCPELFHSTNYWRAKRGEKSIRVTC</sequence>
<dbReference type="PANTHER" id="PTHR38116:SF1">
    <property type="entry name" value="BZIP DOMAIN-CONTAINING PROTEIN"/>
    <property type="match status" value="1"/>
</dbReference>
<dbReference type="InterPro" id="IPR021833">
    <property type="entry name" value="DUF3425"/>
</dbReference>
<dbReference type="EMBL" id="KV878357">
    <property type="protein sequence ID" value="OJJ42689.1"/>
    <property type="molecule type" value="Genomic_DNA"/>
</dbReference>
<dbReference type="VEuPathDB" id="FungiDB:ASPZODRAFT_137076"/>
<organism evidence="1 2">
    <name type="scientific">Penicilliopsis zonata CBS 506.65</name>
    <dbReference type="NCBI Taxonomy" id="1073090"/>
    <lineage>
        <taxon>Eukaryota</taxon>
        <taxon>Fungi</taxon>
        <taxon>Dikarya</taxon>
        <taxon>Ascomycota</taxon>
        <taxon>Pezizomycotina</taxon>
        <taxon>Eurotiomycetes</taxon>
        <taxon>Eurotiomycetidae</taxon>
        <taxon>Eurotiales</taxon>
        <taxon>Aspergillaceae</taxon>
        <taxon>Penicilliopsis</taxon>
    </lineage>
</organism>
<gene>
    <name evidence="1" type="ORF">ASPZODRAFT_137076</name>
</gene>
<dbReference type="GeneID" id="34610673"/>
<dbReference type="STRING" id="1073090.A0A1L9S690"/>
<evidence type="ECO:0000313" key="2">
    <source>
        <dbReference type="Proteomes" id="UP000184188"/>
    </source>
</evidence>
<keyword evidence="2" id="KW-1185">Reference proteome</keyword>
<reference evidence="2" key="1">
    <citation type="journal article" date="2017" name="Genome Biol.">
        <title>Comparative genomics reveals high biological diversity and specific adaptations in the industrially and medically important fungal genus Aspergillus.</title>
        <authorList>
            <person name="de Vries R.P."/>
            <person name="Riley R."/>
            <person name="Wiebenga A."/>
            <person name="Aguilar-Osorio G."/>
            <person name="Amillis S."/>
            <person name="Uchima C.A."/>
            <person name="Anderluh G."/>
            <person name="Asadollahi M."/>
            <person name="Askin M."/>
            <person name="Barry K."/>
            <person name="Battaglia E."/>
            <person name="Bayram O."/>
            <person name="Benocci T."/>
            <person name="Braus-Stromeyer S.A."/>
            <person name="Caldana C."/>
            <person name="Canovas D."/>
            <person name="Cerqueira G.C."/>
            <person name="Chen F."/>
            <person name="Chen W."/>
            <person name="Choi C."/>
            <person name="Clum A."/>
            <person name="Dos Santos R.A."/>
            <person name="Damasio A.R."/>
            <person name="Diallinas G."/>
            <person name="Emri T."/>
            <person name="Fekete E."/>
            <person name="Flipphi M."/>
            <person name="Freyberg S."/>
            <person name="Gallo A."/>
            <person name="Gournas C."/>
            <person name="Habgood R."/>
            <person name="Hainaut M."/>
            <person name="Harispe M.L."/>
            <person name="Henrissat B."/>
            <person name="Hilden K.S."/>
            <person name="Hope R."/>
            <person name="Hossain A."/>
            <person name="Karabika E."/>
            <person name="Karaffa L."/>
            <person name="Karanyi Z."/>
            <person name="Krasevec N."/>
            <person name="Kuo A."/>
            <person name="Kusch H."/>
            <person name="LaButti K."/>
            <person name="Lagendijk E.L."/>
            <person name="Lapidus A."/>
            <person name="Levasseur A."/>
            <person name="Lindquist E."/>
            <person name="Lipzen A."/>
            <person name="Logrieco A.F."/>
            <person name="MacCabe A."/>
            <person name="Maekelae M.R."/>
            <person name="Malavazi I."/>
            <person name="Melin P."/>
            <person name="Meyer V."/>
            <person name="Mielnichuk N."/>
            <person name="Miskei M."/>
            <person name="Molnar A.P."/>
            <person name="Mule G."/>
            <person name="Ngan C.Y."/>
            <person name="Orejas M."/>
            <person name="Orosz E."/>
            <person name="Ouedraogo J.P."/>
            <person name="Overkamp K.M."/>
            <person name="Park H.-S."/>
            <person name="Perrone G."/>
            <person name="Piumi F."/>
            <person name="Punt P.J."/>
            <person name="Ram A.F."/>
            <person name="Ramon A."/>
            <person name="Rauscher S."/>
            <person name="Record E."/>
            <person name="Riano-Pachon D.M."/>
            <person name="Robert V."/>
            <person name="Roehrig J."/>
            <person name="Ruller R."/>
            <person name="Salamov A."/>
            <person name="Salih N.S."/>
            <person name="Samson R.A."/>
            <person name="Sandor E."/>
            <person name="Sanguinetti M."/>
            <person name="Schuetze T."/>
            <person name="Sepcic K."/>
            <person name="Shelest E."/>
            <person name="Sherlock G."/>
            <person name="Sophianopoulou V."/>
            <person name="Squina F.M."/>
            <person name="Sun H."/>
            <person name="Susca A."/>
            <person name="Todd R.B."/>
            <person name="Tsang A."/>
            <person name="Unkles S.E."/>
            <person name="van de Wiele N."/>
            <person name="van Rossen-Uffink D."/>
            <person name="Oliveira J.V."/>
            <person name="Vesth T.C."/>
            <person name="Visser J."/>
            <person name="Yu J.-H."/>
            <person name="Zhou M."/>
            <person name="Andersen M.R."/>
            <person name="Archer D.B."/>
            <person name="Baker S.E."/>
            <person name="Benoit I."/>
            <person name="Brakhage A.A."/>
            <person name="Braus G.H."/>
            <person name="Fischer R."/>
            <person name="Frisvad J.C."/>
            <person name="Goldman G.H."/>
            <person name="Houbraken J."/>
            <person name="Oakley B."/>
            <person name="Pocsi I."/>
            <person name="Scazzocchio C."/>
            <person name="Seiboth B."/>
            <person name="vanKuyk P.A."/>
            <person name="Wortman J."/>
            <person name="Dyer P.S."/>
            <person name="Grigoriev I.V."/>
        </authorList>
    </citation>
    <scope>NUCLEOTIDE SEQUENCE [LARGE SCALE GENOMIC DNA]</scope>
    <source>
        <strain evidence="2">CBS 506.65</strain>
    </source>
</reference>
<dbReference type="RefSeq" id="XP_022577199.1">
    <property type="nucleotide sequence ID" value="XM_022724208.1"/>
</dbReference>
<protein>
    <submittedName>
        <fullName evidence="1">Uncharacterized protein</fullName>
    </submittedName>
</protein>